<dbReference type="InterPro" id="IPR053284">
    <property type="entry name" value="RGS1-HXK1_interactor"/>
</dbReference>
<gene>
    <name evidence="1" type="ORF">OsJ_05019</name>
</gene>
<reference evidence="1" key="1">
    <citation type="journal article" date="2005" name="PLoS Biol.">
        <title>The genomes of Oryza sativa: a history of duplications.</title>
        <authorList>
            <person name="Yu J."/>
            <person name="Wang J."/>
            <person name="Lin W."/>
            <person name="Li S."/>
            <person name="Li H."/>
            <person name="Zhou J."/>
            <person name="Ni P."/>
            <person name="Dong W."/>
            <person name="Hu S."/>
            <person name="Zeng C."/>
            <person name="Zhang J."/>
            <person name="Zhang Y."/>
            <person name="Li R."/>
            <person name="Xu Z."/>
            <person name="Li S."/>
            <person name="Li X."/>
            <person name="Zheng H."/>
            <person name="Cong L."/>
            <person name="Lin L."/>
            <person name="Yin J."/>
            <person name="Geng J."/>
            <person name="Li G."/>
            <person name="Shi J."/>
            <person name="Liu J."/>
            <person name="Lv H."/>
            <person name="Li J."/>
            <person name="Wang J."/>
            <person name="Deng Y."/>
            <person name="Ran L."/>
            <person name="Shi X."/>
            <person name="Wang X."/>
            <person name="Wu Q."/>
            <person name="Li C."/>
            <person name="Ren X."/>
            <person name="Wang J."/>
            <person name="Wang X."/>
            <person name="Li D."/>
            <person name="Liu D."/>
            <person name="Zhang X."/>
            <person name="Ji Z."/>
            <person name="Zhao W."/>
            <person name="Sun Y."/>
            <person name="Zhang Z."/>
            <person name="Bao J."/>
            <person name="Han Y."/>
            <person name="Dong L."/>
            <person name="Ji J."/>
            <person name="Chen P."/>
            <person name="Wu S."/>
            <person name="Liu J."/>
            <person name="Xiao Y."/>
            <person name="Bu D."/>
            <person name="Tan J."/>
            <person name="Yang L."/>
            <person name="Ye C."/>
            <person name="Zhang J."/>
            <person name="Xu J."/>
            <person name="Zhou Y."/>
            <person name="Yu Y."/>
            <person name="Zhang B."/>
            <person name="Zhuang S."/>
            <person name="Wei H."/>
            <person name="Liu B."/>
            <person name="Lei M."/>
            <person name="Yu H."/>
            <person name="Li Y."/>
            <person name="Xu H."/>
            <person name="Wei S."/>
            <person name="He X."/>
            <person name="Fang L."/>
            <person name="Zhang Z."/>
            <person name="Zhang Y."/>
            <person name="Huang X."/>
            <person name="Su Z."/>
            <person name="Tong W."/>
            <person name="Li J."/>
            <person name="Tong Z."/>
            <person name="Li S."/>
            <person name="Ye J."/>
            <person name="Wang L."/>
            <person name="Fang L."/>
            <person name="Lei T."/>
            <person name="Chen C."/>
            <person name="Chen H."/>
            <person name="Xu Z."/>
            <person name="Li H."/>
            <person name="Huang H."/>
            <person name="Zhang F."/>
            <person name="Xu H."/>
            <person name="Li N."/>
            <person name="Zhao C."/>
            <person name="Li S."/>
            <person name="Dong L."/>
            <person name="Huang Y."/>
            <person name="Li L."/>
            <person name="Xi Y."/>
            <person name="Qi Q."/>
            <person name="Li W."/>
            <person name="Zhang B."/>
            <person name="Hu W."/>
            <person name="Zhang Y."/>
            <person name="Tian X."/>
            <person name="Jiao Y."/>
            <person name="Liang X."/>
            <person name="Jin J."/>
            <person name="Gao L."/>
            <person name="Zheng W."/>
            <person name="Hao B."/>
            <person name="Liu S."/>
            <person name="Wang W."/>
            <person name="Yuan L."/>
            <person name="Cao M."/>
            <person name="McDermott J."/>
            <person name="Samudrala R."/>
            <person name="Wang J."/>
            <person name="Wong G.K."/>
            <person name="Yang H."/>
        </authorList>
    </citation>
    <scope>NUCLEOTIDE SEQUENCE [LARGE SCALE GENOMIC DNA]</scope>
</reference>
<sequence>MASAARAAMDTAIAHSQSTAIAAAEAASSAKADALAAFPSLTLNAKEEFEWLKKEYTVHEQVVFGKIKEGAIMAIEHPGIAAGSTAIAGIVLFKRPRSYLIQRVRRIFVSKETLLSGIQAGVNHMRQTVNLVSNESQKLLDRAATAEKRFQKGWNTLRQAYFLKPFTIYFCLPFSNTALDLLSTCFREEGRAIQSELNQISDIEKQAVGLKSILNQLPRAHASEFQSEISGLASQVKKEKRVLNNTLTKIANYGVPI</sequence>
<dbReference type="AlphaFoldDB" id="B9F1Q1"/>
<organism evidence="1">
    <name type="scientific">Oryza sativa subsp. japonica</name>
    <name type="common">Rice</name>
    <dbReference type="NCBI Taxonomy" id="39947"/>
    <lineage>
        <taxon>Eukaryota</taxon>
        <taxon>Viridiplantae</taxon>
        <taxon>Streptophyta</taxon>
        <taxon>Embryophyta</taxon>
        <taxon>Tracheophyta</taxon>
        <taxon>Spermatophyta</taxon>
        <taxon>Magnoliopsida</taxon>
        <taxon>Liliopsida</taxon>
        <taxon>Poales</taxon>
        <taxon>Poaceae</taxon>
        <taxon>BOP clade</taxon>
        <taxon>Oryzoideae</taxon>
        <taxon>Oryzeae</taxon>
        <taxon>Oryzinae</taxon>
        <taxon>Oryza</taxon>
        <taxon>Oryza sativa</taxon>
    </lineage>
</organism>
<reference evidence="1" key="2">
    <citation type="submission" date="2008-12" db="EMBL/GenBank/DDBJ databases">
        <title>Improved gene annotation of the rice (Oryza sativa) genomes.</title>
        <authorList>
            <person name="Wang J."/>
            <person name="Li R."/>
            <person name="Fan W."/>
            <person name="Huang Q."/>
            <person name="Zhang J."/>
            <person name="Zhou Y."/>
            <person name="Hu Y."/>
            <person name="Zi S."/>
            <person name="Li J."/>
            <person name="Ni P."/>
            <person name="Zheng H."/>
            <person name="Zhang Y."/>
            <person name="Zhao M."/>
            <person name="Hao Q."/>
            <person name="McDermott J."/>
            <person name="Samudrala R."/>
            <person name="Kristiansen K."/>
            <person name="Wong G.K.-S."/>
        </authorList>
    </citation>
    <scope>NUCLEOTIDE SEQUENCE</scope>
</reference>
<proteinExistence type="predicted"/>
<protein>
    <submittedName>
        <fullName evidence="1">Uncharacterized protein</fullName>
    </submittedName>
</protein>
<evidence type="ECO:0000313" key="1">
    <source>
        <dbReference type="EMBL" id="EEE56139.1"/>
    </source>
</evidence>
<dbReference type="PANTHER" id="PTHR34554">
    <property type="entry name" value="RGS1-HXK1-INTERACTING PROTEIN 1"/>
    <property type="match status" value="1"/>
</dbReference>
<accession>B9F1Q1</accession>
<dbReference type="EMBL" id="CM000139">
    <property type="protein sequence ID" value="EEE56139.1"/>
    <property type="molecule type" value="Genomic_DNA"/>
</dbReference>
<dbReference type="PANTHER" id="PTHR34554:SF1">
    <property type="entry name" value="ALANINE-TRNA LIGASE"/>
    <property type="match status" value="1"/>
</dbReference>
<name>B9F1Q1_ORYSJ</name>
<dbReference type="Proteomes" id="UP000007752">
    <property type="component" value="Chromosome 2"/>
</dbReference>